<proteinExistence type="predicted"/>
<feature type="region of interest" description="Disordered" evidence="1">
    <location>
        <begin position="145"/>
        <end position="164"/>
    </location>
</feature>
<keyword evidence="3" id="KW-1185">Reference proteome</keyword>
<name>A0A2Z7B4X5_9LAMI</name>
<evidence type="ECO:0000313" key="2">
    <source>
        <dbReference type="EMBL" id="KZV26759.1"/>
    </source>
</evidence>
<evidence type="ECO:0000256" key="1">
    <source>
        <dbReference type="SAM" id="MobiDB-lite"/>
    </source>
</evidence>
<protein>
    <submittedName>
        <fullName evidence="2">Uncharacterized protein</fullName>
    </submittedName>
</protein>
<dbReference type="AlphaFoldDB" id="A0A2Z7B4X5"/>
<evidence type="ECO:0000313" key="3">
    <source>
        <dbReference type="Proteomes" id="UP000250235"/>
    </source>
</evidence>
<reference evidence="2 3" key="1">
    <citation type="journal article" date="2015" name="Proc. Natl. Acad. Sci. U.S.A.">
        <title>The resurrection genome of Boea hygrometrica: A blueprint for survival of dehydration.</title>
        <authorList>
            <person name="Xiao L."/>
            <person name="Yang G."/>
            <person name="Zhang L."/>
            <person name="Yang X."/>
            <person name="Zhao S."/>
            <person name="Ji Z."/>
            <person name="Zhou Q."/>
            <person name="Hu M."/>
            <person name="Wang Y."/>
            <person name="Chen M."/>
            <person name="Xu Y."/>
            <person name="Jin H."/>
            <person name="Xiao X."/>
            <person name="Hu G."/>
            <person name="Bao F."/>
            <person name="Hu Y."/>
            <person name="Wan P."/>
            <person name="Li L."/>
            <person name="Deng X."/>
            <person name="Kuang T."/>
            <person name="Xiang C."/>
            <person name="Zhu J.K."/>
            <person name="Oliver M.J."/>
            <person name="He Y."/>
        </authorList>
    </citation>
    <scope>NUCLEOTIDE SEQUENCE [LARGE SCALE GENOMIC DNA]</scope>
    <source>
        <strain evidence="3">cv. XS01</strain>
    </source>
</reference>
<organism evidence="2 3">
    <name type="scientific">Dorcoceras hygrometricum</name>
    <dbReference type="NCBI Taxonomy" id="472368"/>
    <lineage>
        <taxon>Eukaryota</taxon>
        <taxon>Viridiplantae</taxon>
        <taxon>Streptophyta</taxon>
        <taxon>Embryophyta</taxon>
        <taxon>Tracheophyta</taxon>
        <taxon>Spermatophyta</taxon>
        <taxon>Magnoliopsida</taxon>
        <taxon>eudicotyledons</taxon>
        <taxon>Gunneridae</taxon>
        <taxon>Pentapetalae</taxon>
        <taxon>asterids</taxon>
        <taxon>lamiids</taxon>
        <taxon>Lamiales</taxon>
        <taxon>Gesneriaceae</taxon>
        <taxon>Didymocarpoideae</taxon>
        <taxon>Trichosporeae</taxon>
        <taxon>Loxocarpinae</taxon>
        <taxon>Dorcoceras</taxon>
    </lineage>
</organism>
<accession>A0A2Z7B4X5</accession>
<gene>
    <name evidence="2" type="ORF">F511_31747</name>
</gene>
<sequence>MPNSFFNSTKLTPAIETQGNERYSKRRRGAYIIVSANSWSPKTIDWLPDATTKTSLPQALTKTAPFPSCYRNLLSTSRITQALTDNLTSSHLIANSTDTSAATLTSAIAMPTRNRKHDVDKFANRFKLENSKICRIALSVKSDPKMQPKLTNRNLNHQKSLKTD</sequence>
<dbReference type="Proteomes" id="UP000250235">
    <property type="component" value="Unassembled WGS sequence"/>
</dbReference>
<dbReference type="EMBL" id="KV011159">
    <property type="protein sequence ID" value="KZV26759.1"/>
    <property type="molecule type" value="Genomic_DNA"/>
</dbReference>
<feature type="compositionally biased region" description="Polar residues" evidence="1">
    <location>
        <begin position="149"/>
        <end position="158"/>
    </location>
</feature>